<accession>D2ZZC4</accession>
<comment type="caution">
    <text evidence="1">The sequence shown here is derived from an EMBL/GenBank/DDBJ whole genome shotgun (WGS) entry which is preliminary data.</text>
</comment>
<reference evidence="1 2" key="1">
    <citation type="submission" date="2009-10" db="EMBL/GenBank/DDBJ databases">
        <authorList>
            <person name="Weinstock G."/>
            <person name="Sodergren E."/>
            <person name="Clifton S."/>
            <person name="Fulton L."/>
            <person name="Fulton B."/>
            <person name="Courtney L."/>
            <person name="Fronick C."/>
            <person name="Harrison M."/>
            <person name="Strong C."/>
            <person name="Farmer C."/>
            <person name="Delahaunty K."/>
            <person name="Markovic C."/>
            <person name="Hall O."/>
            <person name="Minx P."/>
            <person name="Tomlinson C."/>
            <person name="Mitreva M."/>
            <person name="Nelson J."/>
            <person name="Hou S."/>
            <person name="Wollam A."/>
            <person name="Pepin K.H."/>
            <person name="Johnson M."/>
            <person name="Bhonagiri V."/>
            <person name="Nash W.E."/>
            <person name="Warren W."/>
            <person name="Chinwalla A."/>
            <person name="Mardis E.R."/>
            <person name="Wilson R.K."/>
        </authorList>
    </citation>
    <scope>NUCLEOTIDE SEQUENCE [LARGE SCALE GENOMIC DNA]</scope>
    <source>
        <strain evidence="2">ATCC 25996 / DSM 4631 / NCTC 10774 / M26</strain>
    </source>
</reference>
<dbReference type="AlphaFoldDB" id="D2ZZC4"/>
<proteinExistence type="predicted"/>
<evidence type="ECO:0000313" key="2">
    <source>
        <dbReference type="Proteomes" id="UP000003344"/>
    </source>
</evidence>
<organism evidence="1 2">
    <name type="scientific">Neisseria mucosa (strain ATCC 25996 / DSM 4631 / NCTC 10774 / M26)</name>
    <dbReference type="NCBI Taxonomy" id="546266"/>
    <lineage>
        <taxon>Bacteria</taxon>
        <taxon>Pseudomonadati</taxon>
        <taxon>Pseudomonadota</taxon>
        <taxon>Betaproteobacteria</taxon>
        <taxon>Neisseriales</taxon>
        <taxon>Neisseriaceae</taxon>
        <taxon>Neisseria</taxon>
    </lineage>
</organism>
<dbReference type="EMBL" id="ACDX02000017">
    <property type="protein sequence ID" value="EFC87626.1"/>
    <property type="molecule type" value="Genomic_DNA"/>
</dbReference>
<protein>
    <submittedName>
        <fullName evidence="1">Uncharacterized protein</fullName>
    </submittedName>
</protein>
<gene>
    <name evidence="1" type="ORF">NEIMUCOT_05999</name>
</gene>
<dbReference type="Proteomes" id="UP000003344">
    <property type="component" value="Unassembled WGS sequence"/>
</dbReference>
<sequence length="61" mass="7490">MYLTKFSTRGRLKNRFSDDPVIFYECGNGFLLKQYNLKIDFLEKNIYFLIFKKYYGFLCHK</sequence>
<evidence type="ECO:0000313" key="1">
    <source>
        <dbReference type="EMBL" id="EFC87626.1"/>
    </source>
</evidence>
<name>D2ZZC4_NEIM2</name>